<evidence type="ECO:0000256" key="1">
    <source>
        <dbReference type="ARBA" id="ARBA00004167"/>
    </source>
</evidence>
<dbReference type="RefSeq" id="WP_339585092.1">
    <property type="nucleotide sequence ID" value="NZ_JBBHJZ010000001.1"/>
</dbReference>
<organism evidence="8 9">
    <name type="scientific">Novosphingobium anseongense</name>
    <dbReference type="NCBI Taxonomy" id="3133436"/>
    <lineage>
        <taxon>Bacteria</taxon>
        <taxon>Pseudomonadati</taxon>
        <taxon>Pseudomonadota</taxon>
        <taxon>Alphaproteobacteria</taxon>
        <taxon>Sphingomonadales</taxon>
        <taxon>Sphingomonadaceae</taxon>
        <taxon>Novosphingobium</taxon>
    </lineage>
</organism>
<evidence type="ECO:0000259" key="7">
    <source>
        <dbReference type="Pfam" id="PF04357"/>
    </source>
</evidence>
<feature type="compositionally biased region" description="Low complexity" evidence="5">
    <location>
        <begin position="14"/>
        <end position="30"/>
    </location>
</feature>
<gene>
    <name evidence="8" type="ORF">WG901_00620</name>
</gene>
<keyword evidence="3 6" id="KW-1133">Transmembrane helix</keyword>
<dbReference type="EMBL" id="JBBHJZ010000001">
    <property type="protein sequence ID" value="MEJ5975123.1"/>
    <property type="molecule type" value="Genomic_DNA"/>
</dbReference>
<dbReference type="PANTHER" id="PTHR36985:SF1">
    <property type="entry name" value="TRANSLOCATION AND ASSEMBLY MODULE SUBUNIT TAMB"/>
    <property type="match status" value="1"/>
</dbReference>
<keyword evidence="9" id="KW-1185">Reference proteome</keyword>
<evidence type="ECO:0000313" key="9">
    <source>
        <dbReference type="Proteomes" id="UP001361239"/>
    </source>
</evidence>
<name>A0ABU8RQ69_9SPHN</name>
<dbReference type="Pfam" id="PF04357">
    <property type="entry name" value="TamB"/>
    <property type="match status" value="1"/>
</dbReference>
<dbReference type="PANTHER" id="PTHR36985">
    <property type="entry name" value="TRANSLOCATION AND ASSEMBLY MODULE SUBUNIT TAMB"/>
    <property type="match status" value="1"/>
</dbReference>
<proteinExistence type="predicted"/>
<evidence type="ECO:0000256" key="3">
    <source>
        <dbReference type="ARBA" id="ARBA00022989"/>
    </source>
</evidence>
<dbReference type="InterPro" id="IPR007452">
    <property type="entry name" value="TamB_C"/>
</dbReference>
<evidence type="ECO:0000256" key="5">
    <source>
        <dbReference type="SAM" id="MobiDB-lite"/>
    </source>
</evidence>
<keyword evidence="2 6" id="KW-0812">Transmembrane</keyword>
<feature type="compositionally biased region" description="Acidic residues" evidence="5">
    <location>
        <begin position="1"/>
        <end position="13"/>
    </location>
</feature>
<sequence length="1427" mass="150905">MADEQDPPVDDGTPETTPESPPVEAEATETTEVRVEQRTNWPLRIVKWVVGLVVGLAALVALGVYLLDTGPGHRFVSDQIEKLQFENGLKIKVARIDGSIYGAMTLRGLSVGDQKGEFLFSPEIKVDWRPFSYLSNHVDLRALTAQRMVLRRAPELKPSTEEGPLLPDLDIDIGKLRVDRFVAEAPVSGERRIFLLDGRAHIAAGRAQVWFDGSAVGGQGRAGGDRVKLVLDAVPETNKLNFQLSLDAPQGGVLARLSGLTQPLSVRIDGKGDWKVWNGKFDADLGGAEFARLALTARDGTFAIKGPARFARLVNGATANLLGPANAIDLTAVVKARKADLSGTLSGDAMGLSVKGGVDLSNNSFADFQVGFALLRPSAIAPNLSGQDMRAQLTLNGAMARPTVAYVLNAARIQMNDMGLERLTATGESRVDADRIIIPVAARVGRITGLDTVAGGQLANVRLDGDLAIDWPRILSDNMRIRSDRIDAGLVLIADTSKGLYTGAINGKIDNYKVESVGTFNIETNVDLKTVPQGFAMVGKVRARSTKLSNEGVRNFLGGNLTASAGVAYGPDGIIRFNTLRLESPQLRVTGGDGSYSPSGQIVLNAQAVHRQYGKVGVKVAGTVSNPRASVVAERPGLGIGLANLEAQITGAPGGYRLKAEADTDYGPLTADVVLGLGKVTTVEIASANLGGIDFAGSLRQLPAGPFAGQLTARGNGLNGLVRLGAQGKYQEALINLRAEDTVLPGPASLAIGAAIVDARVVLYDKPWIVADAQIADTRINALSIREARAIIDYRDGRGQAKLVARGYTGVPFRIAANADLQPKLWKAMINGTVRGLAFKTTSPARVIPSAKGYELLPTRIDFGKGNIRLAGTYGPGLKVETRLDAFDMSLVNAFMPAIGVGGSATGSLDFEQATTDAFPRADARLSIDNFTRTTSVSISEPVDVNFVGKLLPDGGEASAVFRERGTVIGRMQASLRPLPPGAGAWTDRLFGAPLGGGIRYNGPADTLFSFAGLSNQRLSGPIGVAADFSGRLSAPALTGVIRANSLTYENQIYGTKLTNMALSGRFTGDRFEIEKLTANAGAGTLAASGFVSLAAEAGYPMDVSVTMNNAQLARSNAVSAAATGQLRLTKAAGETALLQGKIALPETRYEIIRQGASQVPELTGVRFKPNRRQRFTTEEPQKPAPGLFSNIRLDLALSAPERLYVSGMGLESEWGANFRVTGTSAVPNLTGEVELIRGTLGFANRNFDLTEGRVTFTGGRTIDPIVQMTASDDIEDVTVNVNVAGRAYNPQITFSSSPGLPQDEILSRILFGSSVTSISPIQAVQLAASLNSLRGSGGGLNPMGKLRSATGISRLRILSPDEASGRGTALAAGQYITDDIYVELVTDARGFTATQLEISLTKWLSLLSQAGGSGVTNFNLRVRKNY</sequence>
<evidence type="ECO:0000256" key="2">
    <source>
        <dbReference type="ARBA" id="ARBA00022692"/>
    </source>
</evidence>
<feature type="region of interest" description="Disordered" evidence="5">
    <location>
        <begin position="1"/>
        <end position="33"/>
    </location>
</feature>
<keyword evidence="4 6" id="KW-0472">Membrane</keyword>
<feature type="domain" description="Translocation and assembly module TamB C-terminal" evidence="7">
    <location>
        <begin position="1076"/>
        <end position="1414"/>
    </location>
</feature>
<protein>
    <submittedName>
        <fullName evidence="8">Translocation/assembly module TamB domain-containing protein</fullName>
    </submittedName>
</protein>
<dbReference type="Proteomes" id="UP001361239">
    <property type="component" value="Unassembled WGS sequence"/>
</dbReference>
<accession>A0ABU8RQ69</accession>
<evidence type="ECO:0000256" key="6">
    <source>
        <dbReference type="SAM" id="Phobius"/>
    </source>
</evidence>
<comment type="caution">
    <text evidence="8">The sequence shown here is derived from an EMBL/GenBank/DDBJ whole genome shotgun (WGS) entry which is preliminary data.</text>
</comment>
<comment type="subcellular location">
    <subcellularLocation>
        <location evidence="1">Membrane</location>
        <topology evidence="1">Single-pass membrane protein</topology>
    </subcellularLocation>
</comment>
<evidence type="ECO:0000256" key="4">
    <source>
        <dbReference type="ARBA" id="ARBA00023136"/>
    </source>
</evidence>
<reference evidence="8 9" key="1">
    <citation type="submission" date="2024-03" db="EMBL/GenBank/DDBJ databases">
        <authorList>
            <person name="Jo J.-H."/>
        </authorList>
    </citation>
    <scope>NUCLEOTIDE SEQUENCE [LARGE SCALE GENOMIC DNA]</scope>
    <source>
        <strain evidence="8 9">PS1R-30</strain>
    </source>
</reference>
<feature type="transmembrane region" description="Helical" evidence="6">
    <location>
        <begin position="45"/>
        <end position="67"/>
    </location>
</feature>
<evidence type="ECO:0000313" key="8">
    <source>
        <dbReference type="EMBL" id="MEJ5975123.1"/>
    </source>
</evidence>